<gene>
    <name evidence="1" type="ORF">BD410DRAFT_47494</name>
</gene>
<evidence type="ECO:0008006" key="3">
    <source>
        <dbReference type="Google" id="ProtNLM"/>
    </source>
</evidence>
<evidence type="ECO:0000313" key="1">
    <source>
        <dbReference type="EMBL" id="TDL29947.1"/>
    </source>
</evidence>
<name>A0A4R5XI17_9AGAM</name>
<proteinExistence type="predicted"/>
<organism evidence="1 2">
    <name type="scientific">Rickenella mellea</name>
    <dbReference type="NCBI Taxonomy" id="50990"/>
    <lineage>
        <taxon>Eukaryota</taxon>
        <taxon>Fungi</taxon>
        <taxon>Dikarya</taxon>
        <taxon>Basidiomycota</taxon>
        <taxon>Agaricomycotina</taxon>
        <taxon>Agaricomycetes</taxon>
        <taxon>Hymenochaetales</taxon>
        <taxon>Rickenellaceae</taxon>
        <taxon>Rickenella</taxon>
    </lineage>
</organism>
<evidence type="ECO:0000313" key="2">
    <source>
        <dbReference type="Proteomes" id="UP000294933"/>
    </source>
</evidence>
<dbReference type="AlphaFoldDB" id="A0A4R5XI17"/>
<dbReference type="EMBL" id="ML170156">
    <property type="protein sequence ID" value="TDL29947.1"/>
    <property type="molecule type" value="Genomic_DNA"/>
</dbReference>
<sequence>MLIHKFPDEILGEIVFHCLQVSDKDFSACAPCSESPFRAKKQSSSLILLVCKRWCRVATLLLYESRYNPFYWTSTSTLRYFEGKPSVRDICQESEDGRRVRQGARGFSRGDTQYLRSVSHSRCIL</sequence>
<dbReference type="OrthoDB" id="2786563at2759"/>
<keyword evidence="2" id="KW-1185">Reference proteome</keyword>
<accession>A0A4R5XI17</accession>
<dbReference type="VEuPathDB" id="FungiDB:BD410DRAFT_47494"/>
<dbReference type="Proteomes" id="UP000294933">
    <property type="component" value="Unassembled WGS sequence"/>
</dbReference>
<reference evidence="1 2" key="1">
    <citation type="submission" date="2018-06" db="EMBL/GenBank/DDBJ databases">
        <title>A transcriptomic atlas of mushroom development highlights an independent origin of complex multicellularity.</title>
        <authorList>
            <consortium name="DOE Joint Genome Institute"/>
            <person name="Krizsan K."/>
            <person name="Almasi E."/>
            <person name="Merenyi Z."/>
            <person name="Sahu N."/>
            <person name="Viragh M."/>
            <person name="Koszo T."/>
            <person name="Mondo S."/>
            <person name="Kiss B."/>
            <person name="Balint B."/>
            <person name="Kues U."/>
            <person name="Barry K."/>
            <person name="Hegedus J.C."/>
            <person name="Henrissat B."/>
            <person name="Johnson J."/>
            <person name="Lipzen A."/>
            <person name="Ohm R."/>
            <person name="Nagy I."/>
            <person name="Pangilinan J."/>
            <person name="Yan J."/>
            <person name="Xiong Y."/>
            <person name="Grigoriev I.V."/>
            <person name="Hibbett D.S."/>
            <person name="Nagy L.G."/>
        </authorList>
    </citation>
    <scope>NUCLEOTIDE SEQUENCE [LARGE SCALE GENOMIC DNA]</scope>
    <source>
        <strain evidence="1 2">SZMC22713</strain>
    </source>
</reference>
<protein>
    <recommendedName>
        <fullName evidence="3">F-box domain-containing protein</fullName>
    </recommendedName>
</protein>